<reference evidence="2" key="1">
    <citation type="submission" date="2016-10" db="EMBL/GenBank/DDBJ databases">
        <authorList>
            <person name="Varghese N."/>
            <person name="Submissions S."/>
        </authorList>
    </citation>
    <scope>NUCLEOTIDE SEQUENCE [LARGE SCALE GENOMIC DNA]</scope>
    <source>
        <strain evidence="2">DSM 44796</strain>
    </source>
</reference>
<sequence>MTSSRRDFSWVDRYIFPGGQLPSLRAISRIVRSSTTLEITETRRLSDSYAQTLREWRHRFTEALPTVKTLGFDERFCRLWNLYLSYFEASFRARYCNVWQIGMRKRA</sequence>
<accession>A0A1G9R106</accession>
<dbReference type="InterPro" id="IPR029063">
    <property type="entry name" value="SAM-dependent_MTases_sf"/>
</dbReference>
<evidence type="ECO:0000313" key="1">
    <source>
        <dbReference type="EMBL" id="SDM16924.1"/>
    </source>
</evidence>
<gene>
    <name evidence="1" type="ORF">SAMN04488074_117133</name>
</gene>
<dbReference type="Proteomes" id="UP000199682">
    <property type="component" value="Unassembled WGS sequence"/>
</dbReference>
<dbReference type="Gene3D" id="3.40.50.150">
    <property type="entry name" value="Vaccinia Virus protein VP39"/>
    <property type="match status" value="1"/>
</dbReference>
<protein>
    <submittedName>
        <fullName evidence="1">Mycolic acid cyclopropane synthetase</fullName>
    </submittedName>
</protein>
<evidence type="ECO:0000313" key="2">
    <source>
        <dbReference type="Proteomes" id="UP000199682"/>
    </source>
</evidence>
<dbReference type="InterPro" id="IPR050723">
    <property type="entry name" value="CFA/CMAS"/>
</dbReference>
<organism evidence="1 2">
    <name type="scientific">Lentzea albidocapillata subsp. violacea</name>
    <dbReference type="NCBI Taxonomy" id="128104"/>
    <lineage>
        <taxon>Bacteria</taxon>
        <taxon>Bacillati</taxon>
        <taxon>Actinomycetota</taxon>
        <taxon>Actinomycetes</taxon>
        <taxon>Pseudonocardiales</taxon>
        <taxon>Pseudonocardiaceae</taxon>
        <taxon>Lentzea</taxon>
    </lineage>
</organism>
<dbReference type="AlphaFoldDB" id="A0A1G9R106"/>
<dbReference type="SUPFAM" id="SSF53335">
    <property type="entry name" value="S-adenosyl-L-methionine-dependent methyltransferases"/>
    <property type="match status" value="1"/>
</dbReference>
<dbReference type="PANTHER" id="PTHR43667">
    <property type="entry name" value="CYCLOPROPANE-FATTY-ACYL-PHOSPHOLIPID SYNTHASE"/>
    <property type="match status" value="1"/>
</dbReference>
<dbReference type="EMBL" id="FNET01000017">
    <property type="protein sequence ID" value="SDM16924.1"/>
    <property type="molecule type" value="Genomic_DNA"/>
</dbReference>
<proteinExistence type="predicted"/>
<dbReference type="PANTHER" id="PTHR43667:SF2">
    <property type="entry name" value="FATTY ACID C-METHYL TRANSFERASE"/>
    <property type="match status" value="1"/>
</dbReference>
<name>A0A1G9R106_9PSEU</name>
<dbReference type="Pfam" id="PF02353">
    <property type="entry name" value="CMAS"/>
    <property type="match status" value="1"/>
</dbReference>